<evidence type="ECO:0000313" key="3">
    <source>
        <dbReference type="Proteomes" id="UP000001868"/>
    </source>
</evidence>
<keyword evidence="3" id="KW-1185">Reference proteome</keyword>
<sequence>MEEPMSAPQAIDIAAKFAAFDDHWRPRIAAQANGQDIRLVKTKGVFPWHSHPDAEEVFLVFKGRFRVEYRDRAVELGPGQMTVVPRGVEHRTASDEEAEVMIFEPSEVVNTGDAEASAFTAPAGVRV</sequence>
<dbReference type="EMBL" id="CP000747">
    <property type="protein sequence ID" value="ACG79239.1"/>
    <property type="molecule type" value="Genomic_DNA"/>
</dbReference>
<dbReference type="PANTHER" id="PTHR36114:SF1">
    <property type="entry name" value="16.7 KDA PROTEIN IN WHIE LOCUS"/>
    <property type="match status" value="1"/>
</dbReference>
<dbReference type="STRING" id="450851.PHZ_c2830"/>
<dbReference type="GO" id="GO:0030145">
    <property type="term" value="F:manganese ion binding"/>
    <property type="evidence" value="ECO:0007669"/>
    <property type="project" value="InterPro"/>
</dbReference>
<dbReference type="HOGENOM" id="CLU_131430_1_0_5"/>
<dbReference type="InterPro" id="IPR014710">
    <property type="entry name" value="RmlC-like_jellyroll"/>
</dbReference>
<evidence type="ECO:0000259" key="1">
    <source>
        <dbReference type="Pfam" id="PF07883"/>
    </source>
</evidence>
<dbReference type="SUPFAM" id="SSF51182">
    <property type="entry name" value="RmlC-like cupins"/>
    <property type="match status" value="1"/>
</dbReference>
<feature type="domain" description="Cupin type-2" evidence="1">
    <location>
        <begin position="41"/>
        <end position="101"/>
    </location>
</feature>
<dbReference type="AlphaFoldDB" id="B4R8C1"/>
<organism evidence="2 3">
    <name type="scientific">Phenylobacterium zucineum (strain HLK1)</name>
    <dbReference type="NCBI Taxonomy" id="450851"/>
    <lineage>
        <taxon>Bacteria</taxon>
        <taxon>Pseudomonadati</taxon>
        <taxon>Pseudomonadota</taxon>
        <taxon>Alphaproteobacteria</taxon>
        <taxon>Caulobacterales</taxon>
        <taxon>Caulobacteraceae</taxon>
        <taxon>Phenylobacterium</taxon>
    </lineage>
</organism>
<dbReference type="KEGG" id="pzu:PHZ_c2830"/>
<dbReference type="InterPro" id="IPR013096">
    <property type="entry name" value="Cupin_2"/>
</dbReference>
<dbReference type="PANTHER" id="PTHR36114">
    <property type="entry name" value="16.7 KDA PROTEIN IN WHIE LOCUS"/>
    <property type="match status" value="1"/>
</dbReference>
<gene>
    <name evidence="2" type="ordered locus">PHZ_c2830</name>
</gene>
<proteinExistence type="predicted"/>
<dbReference type="CDD" id="cd02226">
    <property type="entry name" value="cupin_YdbB-like"/>
    <property type="match status" value="1"/>
</dbReference>
<accession>B4R8C1</accession>
<dbReference type="InterPro" id="IPR052044">
    <property type="entry name" value="PKS_Associated_Protein"/>
</dbReference>
<reference evidence="2 3" key="1">
    <citation type="journal article" date="2008" name="BMC Genomics">
        <title>Complete genome of Phenylobacterium zucineum - a novel facultative intracellular bacterium isolated from human erythroleukemia cell line K562.</title>
        <authorList>
            <person name="Luo Y."/>
            <person name="Xu X."/>
            <person name="Ding Z."/>
            <person name="Liu Z."/>
            <person name="Zhang B."/>
            <person name="Yan Z."/>
            <person name="Sun J."/>
            <person name="Hu S."/>
            <person name="Hu X."/>
        </authorList>
    </citation>
    <scope>NUCLEOTIDE SEQUENCE [LARGE SCALE GENOMIC DNA]</scope>
    <source>
        <strain evidence="2 3">HLK1</strain>
    </source>
</reference>
<dbReference type="PROSITE" id="PS00725">
    <property type="entry name" value="GERMIN"/>
    <property type="match status" value="1"/>
</dbReference>
<dbReference type="eggNOG" id="COG0662">
    <property type="taxonomic scope" value="Bacteria"/>
</dbReference>
<protein>
    <recommendedName>
        <fullName evidence="1">Cupin type-2 domain-containing protein</fullName>
    </recommendedName>
</protein>
<evidence type="ECO:0000313" key="2">
    <source>
        <dbReference type="EMBL" id="ACG79239.1"/>
    </source>
</evidence>
<dbReference type="Proteomes" id="UP000001868">
    <property type="component" value="Chromosome"/>
</dbReference>
<dbReference type="Gene3D" id="2.60.120.10">
    <property type="entry name" value="Jelly Rolls"/>
    <property type="match status" value="1"/>
</dbReference>
<dbReference type="InterPro" id="IPR019780">
    <property type="entry name" value="Germin_Mn-BS"/>
</dbReference>
<dbReference type="Pfam" id="PF07883">
    <property type="entry name" value="Cupin_2"/>
    <property type="match status" value="1"/>
</dbReference>
<name>B4R8C1_PHEZH</name>
<dbReference type="InterPro" id="IPR011051">
    <property type="entry name" value="RmlC_Cupin_sf"/>
</dbReference>